<dbReference type="EMBL" id="CP003630">
    <property type="protein sequence ID" value="AFZ16521.1"/>
    <property type="molecule type" value="Genomic_DNA"/>
</dbReference>
<dbReference type="Proteomes" id="UP000010471">
    <property type="component" value="Chromosome"/>
</dbReference>
<sequence length="186" mass="19507">MHRLQFSATVLVSLPTVLGVGILTPILISPAVSQSIQIAQRPEFTMPDSGDNSTTPPTSEAPQTTSSPMPSTTPTSAPTPNPKPAQTATQNLTGDWVAVIIDNSGKPDFKHKNSLTQNGNQLQLVSGISGDTFTGTVSGQQVQIKFANGNNAGTISSDGNRIQFPDLLMVRLGSTGCQTYEACQIP</sequence>
<feature type="compositionally biased region" description="Polar residues" evidence="1">
    <location>
        <begin position="50"/>
        <end position="61"/>
    </location>
</feature>
<evidence type="ECO:0000313" key="3">
    <source>
        <dbReference type="Proteomes" id="UP000010471"/>
    </source>
</evidence>
<evidence type="ECO:0000256" key="1">
    <source>
        <dbReference type="SAM" id="MobiDB-lite"/>
    </source>
</evidence>
<accession>K9W9M3</accession>
<evidence type="ECO:0000313" key="2">
    <source>
        <dbReference type="EMBL" id="AFZ16521.1"/>
    </source>
</evidence>
<organism evidence="2 3">
    <name type="scientific">Allocoleopsis franciscana PCC 7113</name>
    <dbReference type="NCBI Taxonomy" id="1173027"/>
    <lineage>
        <taxon>Bacteria</taxon>
        <taxon>Bacillati</taxon>
        <taxon>Cyanobacteriota</taxon>
        <taxon>Cyanophyceae</taxon>
        <taxon>Coleofasciculales</taxon>
        <taxon>Coleofasciculaceae</taxon>
        <taxon>Allocoleopsis</taxon>
        <taxon>Allocoleopsis franciscana</taxon>
    </lineage>
</organism>
<protein>
    <submittedName>
        <fullName evidence="2">Uncharacterized protein</fullName>
    </submittedName>
</protein>
<dbReference type="KEGG" id="mic:Mic7113_0607"/>
<feature type="compositionally biased region" description="Low complexity" evidence="1">
    <location>
        <begin position="62"/>
        <end position="76"/>
    </location>
</feature>
<proteinExistence type="predicted"/>
<reference evidence="2 3" key="1">
    <citation type="submission" date="2012-06" db="EMBL/GenBank/DDBJ databases">
        <title>Finished chromosome of genome of Microcoleus sp. PCC 7113.</title>
        <authorList>
            <consortium name="US DOE Joint Genome Institute"/>
            <person name="Gugger M."/>
            <person name="Coursin T."/>
            <person name="Rippka R."/>
            <person name="Tandeau De Marsac N."/>
            <person name="Huntemann M."/>
            <person name="Wei C.-L."/>
            <person name="Han J."/>
            <person name="Detter J.C."/>
            <person name="Han C."/>
            <person name="Tapia R."/>
            <person name="Chen A."/>
            <person name="Kyrpides N."/>
            <person name="Mavromatis K."/>
            <person name="Markowitz V."/>
            <person name="Szeto E."/>
            <person name="Ivanova N."/>
            <person name="Pagani I."/>
            <person name="Pati A."/>
            <person name="Goodwin L."/>
            <person name="Nordberg H.P."/>
            <person name="Cantor M.N."/>
            <person name="Hua S.X."/>
            <person name="Woyke T."/>
            <person name="Kerfeld C.A."/>
        </authorList>
    </citation>
    <scope>NUCLEOTIDE SEQUENCE [LARGE SCALE GENOMIC DNA]</scope>
    <source>
        <strain evidence="2 3">PCC 7113</strain>
    </source>
</reference>
<name>K9W9M3_9CYAN</name>
<dbReference type="RefSeq" id="WP_015180685.1">
    <property type="nucleotide sequence ID" value="NC_019738.1"/>
</dbReference>
<keyword evidence="3" id="KW-1185">Reference proteome</keyword>
<gene>
    <name evidence="2" type="ORF">Mic7113_0607</name>
</gene>
<dbReference type="AlphaFoldDB" id="K9W9M3"/>
<dbReference type="HOGENOM" id="CLU_1452890_0_0_3"/>
<feature type="region of interest" description="Disordered" evidence="1">
    <location>
        <begin position="43"/>
        <end position="88"/>
    </location>
</feature>